<evidence type="ECO:0000313" key="2">
    <source>
        <dbReference type="Proteomes" id="UP000092460"/>
    </source>
</evidence>
<dbReference type="Proteomes" id="UP000092460">
    <property type="component" value="Unassembled WGS sequence"/>
</dbReference>
<organism evidence="1 2">
    <name type="scientific">Glossina palpalis gambiensis</name>
    <dbReference type="NCBI Taxonomy" id="67801"/>
    <lineage>
        <taxon>Eukaryota</taxon>
        <taxon>Metazoa</taxon>
        <taxon>Ecdysozoa</taxon>
        <taxon>Arthropoda</taxon>
        <taxon>Hexapoda</taxon>
        <taxon>Insecta</taxon>
        <taxon>Pterygota</taxon>
        <taxon>Neoptera</taxon>
        <taxon>Endopterygota</taxon>
        <taxon>Diptera</taxon>
        <taxon>Brachycera</taxon>
        <taxon>Muscomorpha</taxon>
        <taxon>Hippoboscoidea</taxon>
        <taxon>Glossinidae</taxon>
        <taxon>Glossina</taxon>
    </lineage>
</organism>
<protein>
    <submittedName>
        <fullName evidence="1">Uncharacterized protein</fullName>
    </submittedName>
</protein>
<dbReference type="VEuPathDB" id="VectorBase:GPPI029944"/>
<evidence type="ECO:0000313" key="1">
    <source>
        <dbReference type="EnsemblMetazoa" id="GPPI029944-PA"/>
    </source>
</evidence>
<dbReference type="EMBL" id="JXJN01014201">
    <property type="status" value="NOT_ANNOTATED_CDS"/>
    <property type="molecule type" value="Genomic_DNA"/>
</dbReference>
<dbReference type="AlphaFoldDB" id="A0A1B0BH74"/>
<dbReference type="EMBL" id="JXJN01014199">
    <property type="status" value="NOT_ANNOTATED_CDS"/>
    <property type="molecule type" value="Genomic_DNA"/>
</dbReference>
<dbReference type="EMBL" id="JXJN01014200">
    <property type="status" value="NOT_ANNOTATED_CDS"/>
    <property type="molecule type" value="Genomic_DNA"/>
</dbReference>
<proteinExistence type="predicted"/>
<dbReference type="EnsemblMetazoa" id="GPPI029944-RA">
    <property type="protein sequence ID" value="GPPI029944-PA"/>
    <property type="gene ID" value="GPPI029944"/>
</dbReference>
<name>A0A1B0BH74_9MUSC</name>
<keyword evidence="2" id="KW-1185">Reference proteome</keyword>
<sequence length="118" mass="13279">MFDKSRLRIALDLPVAQESIAYGRTLDYKELSFENVYAILILCINDLHIFKSVQEPLRSPKSLQSSITSSATAAAKASQRNFLPRDEIYIDDEGLEGSGHGGRQKQLLLLVEKQKRTI</sequence>
<accession>A0A1B0BH74</accession>
<reference evidence="1" key="2">
    <citation type="submission" date="2020-05" db="UniProtKB">
        <authorList>
            <consortium name="EnsemblMetazoa"/>
        </authorList>
    </citation>
    <scope>IDENTIFICATION</scope>
    <source>
        <strain evidence="1">IAEA</strain>
    </source>
</reference>
<reference evidence="2" key="1">
    <citation type="submission" date="2015-01" db="EMBL/GenBank/DDBJ databases">
        <authorList>
            <person name="Aksoy S."/>
            <person name="Warren W."/>
            <person name="Wilson R.K."/>
        </authorList>
    </citation>
    <scope>NUCLEOTIDE SEQUENCE [LARGE SCALE GENOMIC DNA]</scope>
    <source>
        <strain evidence="2">IAEA</strain>
    </source>
</reference>